<dbReference type="PANTHER" id="PTHR46533:SF1">
    <property type="entry name" value="ZINC FINGER MYND DOMAIN-CONTAINING PROTEIN 12"/>
    <property type="match status" value="1"/>
</dbReference>
<dbReference type="FunCoup" id="A9VDQ0">
    <property type="interactions" value="10"/>
</dbReference>
<dbReference type="EMBL" id="CH991589">
    <property type="protein sequence ID" value="EDQ84359.1"/>
    <property type="molecule type" value="Genomic_DNA"/>
</dbReference>
<sequence length="278" mass="30711">MTTEEKITQLLLAARDELARERDEEGLRLATQAQQLAQAHPQLSDLLRFQVLLIFGEAALAIGDIDTAEKSLTQAHWNALKTQGTVGADHRAQLHRSLAAVYLARGLTAEALTHMAEDIYHASLASGNDSIAVALAYFPMASLFIDRLQDYSRGLTYARQSVAVWFAHLQSHFEPEKVAWQDLEPYERTAGRRILFQLRQMLSDGEAPEYDITFAVAADLCQAALALQFNDLGLAQEHLKLAEVQLASAHAASPLDLPVSQLQEMRDLLAGIIQTQQA</sequence>
<dbReference type="GeneID" id="5896106"/>
<dbReference type="RefSeq" id="XP_001750855.1">
    <property type="nucleotide sequence ID" value="XM_001750803.1"/>
</dbReference>
<proteinExistence type="predicted"/>
<dbReference type="AlphaFoldDB" id="A9VDQ0"/>
<gene>
    <name evidence="1" type="ORF">MONBRDRAFT_34740</name>
</gene>
<reference evidence="1 2" key="1">
    <citation type="journal article" date="2008" name="Nature">
        <title>The genome of the choanoflagellate Monosiga brevicollis and the origin of metazoans.</title>
        <authorList>
            <consortium name="JGI Sequencing"/>
            <person name="King N."/>
            <person name="Westbrook M.J."/>
            <person name="Young S.L."/>
            <person name="Kuo A."/>
            <person name="Abedin M."/>
            <person name="Chapman J."/>
            <person name="Fairclough S."/>
            <person name="Hellsten U."/>
            <person name="Isogai Y."/>
            <person name="Letunic I."/>
            <person name="Marr M."/>
            <person name="Pincus D."/>
            <person name="Putnam N."/>
            <person name="Rokas A."/>
            <person name="Wright K.J."/>
            <person name="Zuzow R."/>
            <person name="Dirks W."/>
            <person name="Good M."/>
            <person name="Goodstein D."/>
            <person name="Lemons D."/>
            <person name="Li W."/>
            <person name="Lyons J.B."/>
            <person name="Morris A."/>
            <person name="Nichols S."/>
            <person name="Richter D.J."/>
            <person name="Salamov A."/>
            <person name="Bork P."/>
            <person name="Lim W.A."/>
            <person name="Manning G."/>
            <person name="Miller W.T."/>
            <person name="McGinnis W."/>
            <person name="Shapiro H."/>
            <person name="Tjian R."/>
            <person name="Grigoriev I.V."/>
            <person name="Rokhsar D."/>
        </authorList>
    </citation>
    <scope>NUCLEOTIDE SEQUENCE [LARGE SCALE GENOMIC DNA]</scope>
    <source>
        <strain evidence="2">MX1 / ATCC 50154</strain>
    </source>
</reference>
<dbReference type="Gene3D" id="1.25.40.10">
    <property type="entry name" value="Tetratricopeptide repeat domain"/>
    <property type="match status" value="1"/>
</dbReference>
<dbReference type="InterPro" id="IPR053248">
    <property type="entry name" value="Zinc_finger_MYND_domain"/>
</dbReference>
<dbReference type="KEGG" id="mbr:MONBRDRAFT_34740"/>
<dbReference type="InParanoid" id="A9VDQ0"/>
<dbReference type="InterPro" id="IPR011990">
    <property type="entry name" value="TPR-like_helical_dom_sf"/>
</dbReference>
<evidence type="ECO:0008006" key="3">
    <source>
        <dbReference type="Google" id="ProtNLM"/>
    </source>
</evidence>
<evidence type="ECO:0000313" key="2">
    <source>
        <dbReference type="Proteomes" id="UP000001357"/>
    </source>
</evidence>
<dbReference type="Proteomes" id="UP000001357">
    <property type="component" value="Unassembled WGS sequence"/>
</dbReference>
<dbReference type="PANTHER" id="PTHR46533">
    <property type="entry name" value="ZINC FINGER MYND DOMAIN-CONTAINING PROTEIN 12"/>
    <property type="match status" value="1"/>
</dbReference>
<accession>A9VDQ0</accession>
<name>A9VDQ0_MONBE</name>
<keyword evidence="2" id="KW-1185">Reference proteome</keyword>
<evidence type="ECO:0000313" key="1">
    <source>
        <dbReference type="EMBL" id="EDQ84359.1"/>
    </source>
</evidence>
<protein>
    <recommendedName>
        <fullName evidence="3">KIF-binding protein</fullName>
    </recommendedName>
</protein>
<organism evidence="1 2">
    <name type="scientific">Monosiga brevicollis</name>
    <name type="common">Choanoflagellate</name>
    <dbReference type="NCBI Taxonomy" id="81824"/>
    <lineage>
        <taxon>Eukaryota</taxon>
        <taxon>Choanoflagellata</taxon>
        <taxon>Craspedida</taxon>
        <taxon>Salpingoecidae</taxon>
        <taxon>Monosiga</taxon>
    </lineage>
</organism>